<organism evidence="4 5">
    <name type="scientific">Cohaesibacter gelatinilyticus</name>
    <dbReference type="NCBI Taxonomy" id="372072"/>
    <lineage>
        <taxon>Bacteria</taxon>
        <taxon>Pseudomonadati</taxon>
        <taxon>Pseudomonadota</taxon>
        <taxon>Alphaproteobacteria</taxon>
        <taxon>Hyphomicrobiales</taxon>
        <taxon>Cohaesibacteraceae</taxon>
    </lineage>
</organism>
<evidence type="ECO:0000313" key="5">
    <source>
        <dbReference type="Proteomes" id="UP000219439"/>
    </source>
</evidence>
<feature type="domain" description="FAD-binding FR-type" evidence="3">
    <location>
        <begin position="111"/>
        <end position="234"/>
    </location>
</feature>
<dbReference type="OrthoDB" id="9814826at2"/>
<dbReference type="RefSeq" id="WP_097154606.1">
    <property type="nucleotide sequence ID" value="NZ_OBEL01000004.1"/>
</dbReference>
<reference evidence="4 5" key="1">
    <citation type="submission" date="2017-09" db="EMBL/GenBank/DDBJ databases">
        <authorList>
            <person name="Ehlers B."/>
            <person name="Leendertz F.H."/>
        </authorList>
    </citation>
    <scope>NUCLEOTIDE SEQUENCE [LARGE SCALE GENOMIC DNA]</scope>
    <source>
        <strain evidence="4 5">DSM 18289</strain>
    </source>
</reference>
<protein>
    <submittedName>
        <fullName evidence="4">NADPH-dependent ferric siderophore reductase, contains FAD-binding and SIP domains</fullName>
    </submittedName>
</protein>
<comment type="similarity">
    <text evidence="1">Belongs to the SIP oxidoreductase family.</text>
</comment>
<dbReference type="Proteomes" id="UP000219439">
    <property type="component" value="Unassembled WGS sequence"/>
</dbReference>
<sequence>MLTLDPIIFKLESQIPYVSPDQAIALFDAEAKEHNLVLAPLGKDQYRIETPMGMIDLLTHDDAVRLKISSPNKEALYLLKEGVDDHIGHSTNHSQEPLQWRGDLPAGETPPNFREVSVTSTQPIGRTFVRVTVRGKGIERFFDTGMHFRLVFPKQAGSVPVWPYLDEAGRTVWPKGEQELMRPVYTVRKIDKEIPAFDFDVFLHEGGPTADWASQAKEGDKVGLMGPSGGWIPEADNILIAGDETAIPAISRILETIPVSTKGTVFLSIEKEGDQIPVTHSPSISVEWVIRDGRSHECLLDQAKKAELPEGKGAFVWLAAKKSVARKAKHYFRDEKGFNTKNSYIAGYWEEV</sequence>
<dbReference type="SUPFAM" id="SSF63380">
    <property type="entry name" value="Riboflavin synthase domain-like"/>
    <property type="match status" value="1"/>
</dbReference>
<dbReference type="InterPro" id="IPR017938">
    <property type="entry name" value="Riboflavin_synthase-like_b-brl"/>
</dbReference>
<accession>A0A285PG56</accession>
<dbReference type="PANTHER" id="PTHR30157:SF0">
    <property type="entry name" value="NADPH-DEPENDENT FERRIC-CHELATE REDUCTASE"/>
    <property type="match status" value="1"/>
</dbReference>
<dbReference type="Pfam" id="PF04954">
    <property type="entry name" value="SIP"/>
    <property type="match status" value="1"/>
</dbReference>
<dbReference type="EMBL" id="OBEL01000004">
    <property type="protein sequence ID" value="SNZ20237.1"/>
    <property type="molecule type" value="Genomic_DNA"/>
</dbReference>
<proteinExistence type="inferred from homology"/>
<dbReference type="Gene3D" id="2.40.30.10">
    <property type="entry name" value="Translation factors"/>
    <property type="match status" value="1"/>
</dbReference>
<dbReference type="InterPro" id="IPR039261">
    <property type="entry name" value="FNR_nucleotide-bd"/>
</dbReference>
<feature type="region of interest" description="Disordered" evidence="2">
    <location>
        <begin position="90"/>
        <end position="110"/>
    </location>
</feature>
<dbReference type="GO" id="GO:0016491">
    <property type="term" value="F:oxidoreductase activity"/>
    <property type="evidence" value="ECO:0007669"/>
    <property type="project" value="InterPro"/>
</dbReference>
<dbReference type="CDD" id="cd06193">
    <property type="entry name" value="siderophore_interacting"/>
    <property type="match status" value="1"/>
</dbReference>
<evidence type="ECO:0000259" key="3">
    <source>
        <dbReference type="PROSITE" id="PS51384"/>
    </source>
</evidence>
<dbReference type="PROSITE" id="PS51384">
    <property type="entry name" value="FAD_FR"/>
    <property type="match status" value="1"/>
</dbReference>
<evidence type="ECO:0000256" key="2">
    <source>
        <dbReference type="SAM" id="MobiDB-lite"/>
    </source>
</evidence>
<dbReference type="InterPro" id="IPR013113">
    <property type="entry name" value="SIP_FAD-bd"/>
</dbReference>
<dbReference type="InterPro" id="IPR007037">
    <property type="entry name" value="SIP_rossman_dom"/>
</dbReference>
<gene>
    <name evidence="4" type="ORF">SAMN06265368_3340</name>
</gene>
<dbReference type="InterPro" id="IPR039374">
    <property type="entry name" value="SIP_fam"/>
</dbReference>
<dbReference type="PANTHER" id="PTHR30157">
    <property type="entry name" value="FERRIC REDUCTASE, NADPH-DEPENDENT"/>
    <property type="match status" value="1"/>
</dbReference>
<name>A0A285PG56_9HYPH</name>
<keyword evidence="5" id="KW-1185">Reference proteome</keyword>
<dbReference type="Gene3D" id="3.40.50.80">
    <property type="entry name" value="Nucleotide-binding domain of ferredoxin-NADP reductase (FNR) module"/>
    <property type="match status" value="1"/>
</dbReference>
<dbReference type="Pfam" id="PF08021">
    <property type="entry name" value="FAD_binding_9"/>
    <property type="match status" value="1"/>
</dbReference>
<dbReference type="InterPro" id="IPR017927">
    <property type="entry name" value="FAD-bd_FR_type"/>
</dbReference>
<evidence type="ECO:0000313" key="4">
    <source>
        <dbReference type="EMBL" id="SNZ20237.1"/>
    </source>
</evidence>
<dbReference type="AlphaFoldDB" id="A0A285PG56"/>
<evidence type="ECO:0000256" key="1">
    <source>
        <dbReference type="ARBA" id="ARBA00035644"/>
    </source>
</evidence>